<evidence type="ECO:0000313" key="1">
    <source>
        <dbReference type="EMBL" id="MBW7452433.1"/>
    </source>
</evidence>
<organism evidence="1 2">
    <name type="scientific">Paenibacillus sepulcri</name>
    <dbReference type="NCBI Taxonomy" id="359917"/>
    <lineage>
        <taxon>Bacteria</taxon>
        <taxon>Bacillati</taxon>
        <taxon>Bacillota</taxon>
        <taxon>Bacilli</taxon>
        <taxon>Bacillales</taxon>
        <taxon>Paenibacillaceae</taxon>
        <taxon>Paenibacillus</taxon>
    </lineage>
</organism>
<dbReference type="SUPFAM" id="SSF160719">
    <property type="entry name" value="gpW/gp25-like"/>
    <property type="match status" value="1"/>
</dbReference>
<dbReference type="Gene3D" id="3.10.450.40">
    <property type="match status" value="1"/>
</dbReference>
<reference evidence="1 2" key="1">
    <citation type="submission" date="2021-07" db="EMBL/GenBank/DDBJ databases">
        <title>Paenibacillus radiodurans sp. nov., isolated from the southeastern edge of Tengger Desert.</title>
        <authorList>
            <person name="Zhang G."/>
        </authorList>
    </citation>
    <scope>NUCLEOTIDE SEQUENCE [LARGE SCALE GENOMIC DNA]</scope>
    <source>
        <strain evidence="1 2">CCM 7311</strain>
    </source>
</reference>
<sequence>MKSLKLVDGDLVFEDGQLLMVEGPEELAQSVQLILGTNKGEWFLNLELGINFDVFNAKQPDMEVMRDEIRAGLHQNPRIATVEEINIISDRTSRMQQVSFVATSVDGETVTEGVEVNAG</sequence>
<keyword evidence="2" id="KW-1185">Reference proteome</keyword>
<proteinExistence type="predicted"/>
<dbReference type="RefSeq" id="WP_210045124.1">
    <property type="nucleotide sequence ID" value="NZ_JBHLVU010000013.1"/>
</dbReference>
<name>A0ABS7BUT8_9BACL</name>
<dbReference type="Pfam" id="PF10934">
    <property type="entry name" value="Sheath_initiator"/>
    <property type="match status" value="1"/>
</dbReference>
<gene>
    <name evidence="1" type="ORF">K0U00_00065</name>
</gene>
<dbReference type="Proteomes" id="UP001519887">
    <property type="component" value="Unassembled WGS sequence"/>
</dbReference>
<comment type="caution">
    <text evidence="1">The sequence shown here is derived from an EMBL/GenBank/DDBJ whole genome shotgun (WGS) entry which is preliminary data.</text>
</comment>
<dbReference type="InterPro" id="IPR020288">
    <property type="entry name" value="Sheath_initiator"/>
</dbReference>
<dbReference type="EMBL" id="JAHZIK010000001">
    <property type="protein sequence ID" value="MBW7452433.1"/>
    <property type="molecule type" value="Genomic_DNA"/>
</dbReference>
<protein>
    <submittedName>
        <fullName evidence="1">DUF2634 domain-containing protein</fullName>
    </submittedName>
</protein>
<evidence type="ECO:0000313" key="2">
    <source>
        <dbReference type="Proteomes" id="UP001519887"/>
    </source>
</evidence>
<accession>A0ABS7BUT8</accession>